<dbReference type="Proteomes" id="UP000060390">
    <property type="component" value="Chromosome"/>
</dbReference>
<feature type="region of interest" description="Disordered" evidence="1">
    <location>
        <begin position="41"/>
        <end position="102"/>
    </location>
</feature>
<feature type="compositionally biased region" description="Gly residues" evidence="1">
    <location>
        <begin position="8"/>
        <end position="17"/>
    </location>
</feature>
<dbReference type="Proteomes" id="UP000069906">
    <property type="component" value="Chromosome"/>
</dbReference>
<dbReference type="Pfam" id="PF26602">
    <property type="entry name" value="HVO_2718_N"/>
    <property type="match status" value="1"/>
</dbReference>
<dbReference type="GO" id="GO:0003677">
    <property type="term" value="F:DNA binding"/>
    <property type="evidence" value="ECO:0007669"/>
    <property type="project" value="InterPro"/>
</dbReference>
<evidence type="ECO:0000259" key="3">
    <source>
        <dbReference type="Pfam" id="PF26602"/>
    </source>
</evidence>
<dbReference type="InterPro" id="IPR057937">
    <property type="entry name" value="HVO_2718-like_HTH"/>
</dbReference>
<dbReference type="STRING" id="1604004.HLASA_1411"/>
<evidence type="ECO:0000259" key="2">
    <source>
        <dbReference type="Pfam" id="PF24250"/>
    </source>
</evidence>
<dbReference type="AlphaFoldDB" id="A0A0F7PB14"/>
<evidence type="ECO:0000313" key="5">
    <source>
        <dbReference type="EMBL" id="ALG82301.1"/>
    </source>
</evidence>
<sequence>MAKYSTGGSPGGDGGGTCELCGTSTDDLRTVTVAGAKLQVCPDCASHGDGGGPKRDAGGDDGTNERRESPGKRAARNTARTLDAASGDSEHWEEEGTNYDRDQLPYLVRDYGERVVRARQDAGLKREELATELEIPETDLLAVEQGRATQAGVGGSVIAALEERLDVELADE</sequence>
<evidence type="ECO:0000313" key="7">
    <source>
        <dbReference type="Proteomes" id="UP000069906"/>
    </source>
</evidence>
<dbReference type="InterPro" id="IPR001387">
    <property type="entry name" value="Cro/C1-type_HTH"/>
</dbReference>
<dbReference type="CDD" id="cd00093">
    <property type="entry name" value="HTH_XRE"/>
    <property type="match status" value="1"/>
</dbReference>
<dbReference type="SUPFAM" id="SSF47413">
    <property type="entry name" value="lambda repressor-like DNA-binding domains"/>
    <property type="match status" value="1"/>
</dbReference>
<protein>
    <submittedName>
        <fullName evidence="4">Transcriptional regulator</fullName>
    </submittedName>
</protein>
<dbReference type="OrthoDB" id="339114at2157"/>
<evidence type="ECO:0000313" key="4">
    <source>
        <dbReference type="EMBL" id="AKH97907.1"/>
    </source>
</evidence>
<dbReference type="KEGG" id="hsu:HLASF_1424"/>
<dbReference type="EMBL" id="CP011564">
    <property type="protein sequence ID" value="ALG82301.1"/>
    <property type="molecule type" value="Genomic_DNA"/>
</dbReference>
<dbReference type="GeneID" id="26010754"/>
<evidence type="ECO:0000256" key="1">
    <source>
        <dbReference type="SAM" id="MobiDB-lite"/>
    </source>
</evidence>
<dbReference type="Pfam" id="PF24250">
    <property type="entry name" value="HVO_2718"/>
    <property type="match status" value="1"/>
</dbReference>
<dbReference type="RefSeq" id="WP_050048618.1">
    <property type="nucleotide sequence ID" value="NZ_CP008874.1"/>
</dbReference>
<reference evidence="4 7" key="1">
    <citation type="journal article" date="2015" name="ISME J.">
        <title>Elemental sulfur and acetate can support life of a novel strictly anaerobic haloarchaeon.</title>
        <authorList>
            <person name="Sorokin D.Y."/>
            <person name="Kublanov I.V."/>
            <person name="Gavrilov S.N."/>
            <person name="Rojo D."/>
            <person name="Roman P."/>
            <person name="Golyshin P.N."/>
            <person name="Slepak V.Z."/>
            <person name="Smedile F."/>
            <person name="Ferrer M."/>
            <person name="Messina E."/>
            <person name="La Cono V."/>
            <person name="Yakimov M.M."/>
        </authorList>
    </citation>
    <scope>NUCLEOTIDE SEQUENCE [LARGE SCALE GENOMIC DNA]</scope>
    <source>
        <strain evidence="4 7">HSR2</strain>
    </source>
</reference>
<reference evidence="6" key="2">
    <citation type="submission" date="2015-05" db="EMBL/GenBank/DDBJ databases">
        <title>Complete genome sequence of Halanaeroarchaeum sulfurireducens type strain M27-SA2, a sulfate-reducer haloarchaeon from marine anoxic lake Medee.</title>
        <authorList>
            <person name="Messina E."/>
            <person name="Kublanov I.V."/>
            <person name="Toshchakov S."/>
            <person name="Arcadi E."/>
            <person name="La Spada G."/>
            <person name="La Cono V."/>
            <person name="Yakimov M.M."/>
        </authorList>
    </citation>
    <scope>NUCLEOTIDE SEQUENCE [LARGE SCALE GENOMIC DNA]</scope>
    <source>
        <strain evidence="6">M27-SA2</strain>
    </source>
</reference>
<feature type="region of interest" description="Disordered" evidence="1">
    <location>
        <begin position="1"/>
        <end position="21"/>
    </location>
</feature>
<name>A0A0F7PB14_9EURY</name>
<dbReference type="HOGENOM" id="CLU_1574931_0_0_2"/>
<feature type="domain" description="Transcription regulator HVO-2718-like helix-turn-helix" evidence="2">
    <location>
        <begin position="100"/>
        <end position="172"/>
    </location>
</feature>
<feature type="compositionally biased region" description="Basic and acidic residues" evidence="1">
    <location>
        <begin position="52"/>
        <end position="71"/>
    </location>
</feature>
<organism evidence="4 7">
    <name type="scientific">Halanaeroarchaeum sulfurireducens</name>
    <dbReference type="NCBI Taxonomy" id="1604004"/>
    <lineage>
        <taxon>Archaea</taxon>
        <taxon>Methanobacteriati</taxon>
        <taxon>Methanobacteriota</taxon>
        <taxon>Stenosarchaea group</taxon>
        <taxon>Halobacteria</taxon>
        <taxon>Halobacteriales</taxon>
        <taxon>Halobacteriaceae</taxon>
        <taxon>Halanaeroarchaeum</taxon>
    </lineage>
</organism>
<gene>
    <name evidence="5" type="ORF">HLASA_1411</name>
    <name evidence="4" type="ORF">HLASF_1424</name>
</gene>
<dbReference type="InterPro" id="IPR010982">
    <property type="entry name" value="Lambda_DNA-bd_dom_sf"/>
</dbReference>
<reference evidence="5 6" key="3">
    <citation type="journal article" date="2016" name="Stand. Genomic Sci.">
        <title>Complete genome sequence of 'Halanaeroarchaeum sulfurireducens' M27-SA2, a sulfur-reducing and acetate-oxidizing haloarchaeon from the deep-sea hypersaline anoxic lake Medee.</title>
        <authorList>
            <person name="Messina E."/>
            <person name="Sorokin D.Y."/>
            <person name="Kublanov I.V."/>
            <person name="Toshchakov S."/>
            <person name="Lopatina A."/>
            <person name="Arcadi E."/>
            <person name="Smedile F."/>
            <person name="La Spada G."/>
            <person name="La Cono V."/>
            <person name="Yakimov M.M."/>
        </authorList>
    </citation>
    <scope>NUCLEOTIDE SEQUENCE [LARGE SCALE GENOMIC DNA]</scope>
    <source>
        <strain evidence="5 6">M27-SA2</strain>
    </source>
</reference>
<dbReference type="KEGG" id="hsf:HLASA_1411"/>
<keyword evidence="7" id="KW-1185">Reference proteome</keyword>
<accession>A0A0F7PB14</accession>
<evidence type="ECO:0000313" key="6">
    <source>
        <dbReference type="Proteomes" id="UP000060390"/>
    </source>
</evidence>
<dbReference type="PATRIC" id="fig|1604004.4.peg.1489"/>
<feature type="domain" description="MJ0586 N-terminal zinc binding" evidence="3">
    <location>
        <begin position="16"/>
        <end position="49"/>
    </location>
</feature>
<dbReference type="InterPro" id="IPR058562">
    <property type="entry name" value="MJ0586_N"/>
</dbReference>
<proteinExistence type="predicted"/>
<dbReference type="EMBL" id="CP008874">
    <property type="protein sequence ID" value="AKH97907.1"/>
    <property type="molecule type" value="Genomic_DNA"/>
</dbReference>
<dbReference type="Gene3D" id="1.10.260.40">
    <property type="entry name" value="lambda repressor-like DNA-binding domains"/>
    <property type="match status" value="1"/>
</dbReference>